<keyword evidence="14" id="KW-0449">Lipoprotein</keyword>
<keyword evidence="5" id="KW-0964">Secreted</keyword>
<keyword evidence="4" id="KW-1003">Cell membrane</keyword>
<feature type="region of interest" description="Disordered" evidence="16">
    <location>
        <begin position="140"/>
        <end position="230"/>
    </location>
</feature>
<reference evidence="20 21" key="1">
    <citation type="submission" date="2018-01" db="EMBL/GenBank/DDBJ databases">
        <title>Genome characterization of the sugarcane-associated fungus Trichoderma ghanense CCMA-1212 and their application in lignocelulose bioconversion.</title>
        <authorList>
            <person name="Steindorff A.S."/>
            <person name="Mendes T.D."/>
            <person name="Vilela E.S.D."/>
            <person name="Rodrigues D.S."/>
            <person name="Formighieri E.F."/>
            <person name="Melo I.S."/>
            <person name="Favaro L.C.L."/>
        </authorList>
    </citation>
    <scope>NUCLEOTIDE SEQUENCE [LARGE SCALE GENOMIC DNA]</scope>
    <source>
        <strain evidence="20 21">CCMA-1212</strain>
    </source>
</reference>
<evidence type="ECO:0000259" key="19">
    <source>
        <dbReference type="PROSITE" id="PS52012"/>
    </source>
</evidence>
<keyword evidence="7" id="KW-0336">GPI-anchor</keyword>
<evidence type="ECO:0000256" key="6">
    <source>
        <dbReference type="ARBA" id="ARBA00022617"/>
    </source>
</evidence>
<dbReference type="Proteomes" id="UP001642720">
    <property type="component" value="Unassembled WGS sequence"/>
</dbReference>
<evidence type="ECO:0000256" key="7">
    <source>
        <dbReference type="ARBA" id="ARBA00022622"/>
    </source>
</evidence>
<evidence type="ECO:0000256" key="3">
    <source>
        <dbReference type="ARBA" id="ARBA00010031"/>
    </source>
</evidence>
<comment type="caution">
    <text evidence="20">The sequence shown here is derived from an EMBL/GenBank/DDBJ whole genome shotgun (WGS) entry which is preliminary data.</text>
</comment>
<keyword evidence="8 15" id="KW-0479">Metal-binding</keyword>
<feature type="compositionally biased region" description="Low complexity" evidence="16">
    <location>
        <begin position="296"/>
        <end position="313"/>
    </location>
</feature>
<feature type="compositionally biased region" description="Low complexity" evidence="16">
    <location>
        <begin position="154"/>
        <end position="183"/>
    </location>
</feature>
<feature type="binding site" description="axial binding residue" evidence="15">
    <location>
        <position position="89"/>
    </location>
    <ligand>
        <name>heme</name>
        <dbReference type="ChEBI" id="CHEBI:30413"/>
    </ligand>
    <ligandPart>
        <name>Fe</name>
        <dbReference type="ChEBI" id="CHEBI:18248"/>
    </ligandPart>
</feature>
<feature type="disulfide bond" evidence="15">
    <location>
        <begin position="85"/>
        <end position="92"/>
    </location>
</feature>
<dbReference type="PANTHER" id="PTHR37928">
    <property type="entry name" value="CFEM DOMAIN PROTEIN (AFU_ORTHOLOGUE AFUA_6G14090)"/>
    <property type="match status" value="1"/>
</dbReference>
<feature type="compositionally biased region" description="Gly residues" evidence="16">
    <location>
        <begin position="184"/>
        <end position="193"/>
    </location>
</feature>
<dbReference type="PROSITE" id="PS52012">
    <property type="entry name" value="CFEM"/>
    <property type="match status" value="1"/>
</dbReference>
<evidence type="ECO:0000256" key="13">
    <source>
        <dbReference type="ARBA" id="ARBA00023180"/>
    </source>
</evidence>
<feature type="compositionally biased region" description="Low complexity" evidence="16">
    <location>
        <begin position="210"/>
        <end position="224"/>
    </location>
</feature>
<comment type="similarity">
    <text evidence="3">Belongs to the RBT5 family.</text>
</comment>
<evidence type="ECO:0000256" key="1">
    <source>
        <dbReference type="ARBA" id="ARBA00004609"/>
    </source>
</evidence>
<keyword evidence="17" id="KW-1133">Transmembrane helix</keyword>
<keyword evidence="13" id="KW-0325">Glycoprotein</keyword>
<evidence type="ECO:0000256" key="18">
    <source>
        <dbReference type="SAM" id="SignalP"/>
    </source>
</evidence>
<evidence type="ECO:0000256" key="17">
    <source>
        <dbReference type="SAM" id="Phobius"/>
    </source>
</evidence>
<evidence type="ECO:0000313" key="21">
    <source>
        <dbReference type="Proteomes" id="UP001642720"/>
    </source>
</evidence>
<organism evidence="20 21">
    <name type="scientific">Trichoderma ghanense</name>
    <dbReference type="NCBI Taxonomy" id="65468"/>
    <lineage>
        <taxon>Eukaryota</taxon>
        <taxon>Fungi</taxon>
        <taxon>Dikarya</taxon>
        <taxon>Ascomycota</taxon>
        <taxon>Pezizomycotina</taxon>
        <taxon>Sordariomycetes</taxon>
        <taxon>Hypocreomycetidae</taxon>
        <taxon>Hypocreales</taxon>
        <taxon>Hypocreaceae</taxon>
        <taxon>Trichoderma</taxon>
    </lineage>
</organism>
<comment type="subcellular location">
    <subcellularLocation>
        <location evidence="1">Cell membrane</location>
        <topology evidence="1">Lipid-anchor</topology>
        <topology evidence="1">GPI-anchor</topology>
    </subcellularLocation>
    <subcellularLocation>
        <location evidence="2">Secreted</location>
    </subcellularLocation>
</comment>
<keyword evidence="11 17" id="KW-0472">Membrane</keyword>
<comment type="caution">
    <text evidence="15">Lacks conserved residue(s) required for the propagation of feature annotation.</text>
</comment>
<evidence type="ECO:0000256" key="5">
    <source>
        <dbReference type="ARBA" id="ARBA00022525"/>
    </source>
</evidence>
<keyword evidence="12 15" id="KW-1015">Disulfide bond</keyword>
<dbReference type="InterPro" id="IPR051735">
    <property type="entry name" value="CFEM_domain"/>
</dbReference>
<evidence type="ECO:0000313" key="20">
    <source>
        <dbReference type="EMBL" id="TFB01102.1"/>
    </source>
</evidence>
<feature type="chain" id="PRO_5046328337" description="CFEM domain-containing protein" evidence="18">
    <location>
        <begin position="20"/>
        <end position="396"/>
    </location>
</feature>
<dbReference type="Pfam" id="PF05730">
    <property type="entry name" value="CFEM"/>
    <property type="match status" value="1"/>
</dbReference>
<sequence length="396" mass="38494">MQNLPTSLALLVFVSTASALHIRGRPADAQATPVAHLSDAAAPPIITPGPSPELLADLKFARAVPTIPACATDCVASAVTKSTNCKLGDTLCECNAADVINKGAAPCVQSACGYVGAVQAQVAGEQLCISVLAGLIPGSRSESAPEATPTDEGNNAPSQSPSSSPSKNASSPSNKASPSASGTSSGGSGGSSGGSDESSNGGSNNGSSGGSVSAGSDGSSGSGALPKSKKGLSGGAIAGIVVGAVAGIGLAAAAIWKLCFNKAKGGNAAAGGDGGSTAAAPAVAQVPPAQGPPVDPTKLTSTTPLSTPSELSTNPHTVSSISPFQGSAVTTTPPVHPNAAELPHRSYPQPPAAYAYPPHPMGQAYHEVHAQPPEMAGSTHLPQELQGGGPVYEMGH</sequence>
<dbReference type="EMBL" id="PPTA01000009">
    <property type="protein sequence ID" value="TFB01102.1"/>
    <property type="molecule type" value="Genomic_DNA"/>
</dbReference>
<evidence type="ECO:0000256" key="10">
    <source>
        <dbReference type="ARBA" id="ARBA00023004"/>
    </source>
</evidence>
<keyword evidence="21" id="KW-1185">Reference proteome</keyword>
<keyword evidence="6 15" id="KW-0349">Heme</keyword>
<proteinExistence type="inferred from homology"/>
<evidence type="ECO:0000256" key="14">
    <source>
        <dbReference type="ARBA" id="ARBA00023288"/>
    </source>
</evidence>
<evidence type="ECO:0000256" key="11">
    <source>
        <dbReference type="ARBA" id="ARBA00023136"/>
    </source>
</evidence>
<evidence type="ECO:0000256" key="15">
    <source>
        <dbReference type="PROSITE-ProRule" id="PRU01356"/>
    </source>
</evidence>
<evidence type="ECO:0000256" key="9">
    <source>
        <dbReference type="ARBA" id="ARBA00022729"/>
    </source>
</evidence>
<keyword evidence="17" id="KW-0812">Transmembrane</keyword>
<dbReference type="InterPro" id="IPR008427">
    <property type="entry name" value="Extracellular_membr_CFEM_dom"/>
</dbReference>
<dbReference type="PANTHER" id="PTHR37928:SF2">
    <property type="entry name" value="GPI ANCHORED CFEM DOMAIN PROTEIN (AFU_ORTHOLOGUE AFUA_6G10580)"/>
    <property type="match status" value="1"/>
</dbReference>
<evidence type="ECO:0000256" key="4">
    <source>
        <dbReference type="ARBA" id="ARBA00022475"/>
    </source>
</evidence>
<name>A0ABY2GYS8_9HYPO</name>
<keyword evidence="10 15" id="KW-0408">Iron</keyword>
<evidence type="ECO:0000256" key="8">
    <source>
        <dbReference type="ARBA" id="ARBA00022723"/>
    </source>
</evidence>
<feature type="region of interest" description="Disordered" evidence="16">
    <location>
        <begin position="285"/>
        <end position="345"/>
    </location>
</feature>
<feature type="signal peptide" evidence="18">
    <location>
        <begin position="1"/>
        <end position="19"/>
    </location>
</feature>
<evidence type="ECO:0000256" key="16">
    <source>
        <dbReference type="SAM" id="MobiDB-lite"/>
    </source>
</evidence>
<feature type="compositionally biased region" description="Polar residues" evidence="16">
    <location>
        <begin position="314"/>
        <end position="333"/>
    </location>
</feature>
<evidence type="ECO:0000256" key="2">
    <source>
        <dbReference type="ARBA" id="ARBA00004613"/>
    </source>
</evidence>
<protein>
    <recommendedName>
        <fullName evidence="19">CFEM domain-containing protein</fullName>
    </recommendedName>
</protein>
<gene>
    <name evidence="20" type="ORF">CCMA1212_006729</name>
</gene>
<feature type="transmembrane region" description="Helical" evidence="17">
    <location>
        <begin position="236"/>
        <end position="256"/>
    </location>
</feature>
<accession>A0ABY2GYS8</accession>
<keyword evidence="9 18" id="KW-0732">Signal</keyword>
<dbReference type="RefSeq" id="XP_073557303.1">
    <property type="nucleotide sequence ID" value="XM_073703932.1"/>
</dbReference>
<evidence type="ECO:0000256" key="12">
    <source>
        <dbReference type="ARBA" id="ARBA00023157"/>
    </source>
</evidence>
<feature type="domain" description="CFEM" evidence="19">
    <location>
        <begin position="38"/>
        <end position="156"/>
    </location>
</feature>
<dbReference type="GeneID" id="300578382"/>
<dbReference type="SMART" id="SM00747">
    <property type="entry name" value="CFEM"/>
    <property type="match status" value="1"/>
</dbReference>